<dbReference type="KEGG" id="egt:105954078"/>
<evidence type="ECO:0000313" key="2">
    <source>
        <dbReference type="EMBL" id="EYU40909.1"/>
    </source>
</evidence>
<dbReference type="EMBL" id="KI630371">
    <property type="protein sequence ID" value="EYU40909.1"/>
    <property type="molecule type" value="Genomic_DNA"/>
</dbReference>
<dbReference type="AlphaFoldDB" id="A0A022RLK1"/>
<name>A0A022RLK1_ERYGU</name>
<dbReference type="STRING" id="4155.A0A022RLK1"/>
<evidence type="ECO:0000259" key="1">
    <source>
        <dbReference type="SMART" id="SM00848"/>
    </source>
</evidence>
<evidence type="ECO:0000313" key="3">
    <source>
        <dbReference type="Proteomes" id="UP000030748"/>
    </source>
</evidence>
<dbReference type="OrthoDB" id="1433621at2759"/>
<feature type="domain" description="Cathepsin propeptide inhibitor" evidence="1">
    <location>
        <begin position="28"/>
        <end position="84"/>
    </location>
</feature>
<dbReference type="SMART" id="SM00848">
    <property type="entry name" value="Inhibitor_I29"/>
    <property type="match status" value="1"/>
</dbReference>
<proteinExistence type="predicted"/>
<gene>
    <name evidence="2" type="ORF">MIMGU_mgv1a016868mg</name>
</gene>
<dbReference type="Gene3D" id="1.10.287.2250">
    <property type="match status" value="1"/>
</dbReference>
<sequence length="103" mass="12246">MAAKSMVSHYKEVKSVFNKKMELQTNLFNRWAKMFGKVYVSKREEALRRCIFETQCSYILEENEKGLAYRVGLNQFSDLTYDEFVKQYAGGFSSRRTKWSEEE</sequence>
<reference evidence="2 3" key="1">
    <citation type="journal article" date="2013" name="Proc. Natl. Acad. Sci. U.S.A.">
        <title>Fine-scale variation in meiotic recombination in Mimulus inferred from population shotgun sequencing.</title>
        <authorList>
            <person name="Hellsten U."/>
            <person name="Wright K.M."/>
            <person name="Jenkins J."/>
            <person name="Shu S."/>
            <person name="Yuan Y."/>
            <person name="Wessler S.R."/>
            <person name="Schmutz J."/>
            <person name="Willis J.H."/>
            <person name="Rokhsar D.S."/>
        </authorList>
    </citation>
    <scope>NUCLEOTIDE SEQUENCE [LARGE SCALE GENOMIC DNA]</scope>
    <source>
        <strain evidence="3">cv. DUN x IM62</strain>
    </source>
</reference>
<dbReference type="Pfam" id="PF08246">
    <property type="entry name" value="Inhibitor_I29"/>
    <property type="match status" value="1"/>
</dbReference>
<dbReference type="PhylomeDB" id="A0A022RLK1"/>
<dbReference type="SUPFAM" id="SSF54001">
    <property type="entry name" value="Cysteine proteinases"/>
    <property type="match status" value="1"/>
</dbReference>
<accession>A0A022RLK1</accession>
<dbReference type="InterPro" id="IPR038765">
    <property type="entry name" value="Papain-like_cys_pep_sf"/>
</dbReference>
<protein>
    <recommendedName>
        <fullName evidence="1">Cathepsin propeptide inhibitor domain-containing protein</fullName>
    </recommendedName>
</protein>
<dbReference type="InterPro" id="IPR013201">
    <property type="entry name" value="Prot_inhib_I29"/>
</dbReference>
<keyword evidence="3" id="KW-1185">Reference proteome</keyword>
<organism evidence="2 3">
    <name type="scientific">Erythranthe guttata</name>
    <name type="common">Yellow monkey flower</name>
    <name type="synonym">Mimulus guttatus</name>
    <dbReference type="NCBI Taxonomy" id="4155"/>
    <lineage>
        <taxon>Eukaryota</taxon>
        <taxon>Viridiplantae</taxon>
        <taxon>Streptophyta</taxon>
        <taxon>Embryophyta</taxon>
        <taxon>Tracheophyta</taxon>
        <taxon>Spermatophyta</taxon>
        <taxon>Magnoliopsida</taxon>
        <taxon>eudicotyledons</taxon>
        <taxon>Gunneridae</taxon>
        <taxon>Pentapetalae</taxon>
        <taxon>asterids</taxon>
        <taxon>lamiids</taxon>
        <taxon>Lamiales</taxon>
        <taxon>Phrymaceae</taxon>
        <taxon>Erythranthe</taxon>
    </lineage>
</organism>
<dbReference type="Proteomes" id="UP000030748">
    <property type="component" value="Unassembled WGS sequence"/>
</dbReference>